<dbReference type="GO" id="GO:0030424">
    <property type="term" value="C:axon"/>
    <property type="evidence" value="ECO:0007669"/>
    <property type="project" value="TreeGrafter"/>
</dbReference>
<evidence type="ECO:0000256" key="6">
    <source>
        <dbReference type="ARBA" id="ARBA00023170"/>
    </source>
</evidence>
<proteinExistence type="predicted"/>
<dbReference type="GO" id="GO:0043025">
    <property type="term" value="C:neuronal cell body"/>
    <property type="evidence" value="ECO:0007669"/>
    <property type="project" value="TreeGrafter"/>
</dbReference>
<feature type="transmembrane region" description="Helical" evidence="8">
    <location>
        <begin position="89"/>
        <end position="109"/>
    </location>
</feature>
<dbReference type="AlphaFoldDB" id="A0A226DYF8"/>
<feature type="transmembrane region" description="Helical" evidence="8">
    <location>
        <begin position="352"/>
        <end position="369"/>
    </location>
</feature>
<evidence type="ECO:0000256" key="5">
    <source>
        <dbReference type="ARBA" id="ARBA00023136"/>
    </source>
</evidence>
<comment type="caution">
    <text evidence="9">The sequence shown here is derived from an EMBL/GenBank/DDBJ whole genome shotgun (WGS) entry which is preliminary data.</text>
</comment>
<dbReference type="OrthoDB" id="6715617at2759"/>
<dbReference type="Pfam" id="PF08395">
    <property type="entry name" value="7tm_7"/>
    <property type="match status" value="1"/>
</dbReference>
<dbReference type="InterPro" id="IPR013604">
    <property type="entry name" value="7TM_chemorcpt"/>
</dbReference>
<sequence>MSSCEVENKLLDLANWAIRSTQFIGYFPLSLRSLNRTKFLEFGPFYSLSIIYTVLLLSLIFAWEVNFFLNFTTYQKFIALFGATEKTVHFFFVLTASFMGLCFRISGLFMGPRTIQFWKDNCLTLDKIQTALGFFKESIFESSPDFGKIKKSLKLSILMNVVFIALHILIVHGYRLHRSLTDDTQWWSSDSDFHLGSAFWFTMVLFHVLNSIWLSFFIKIYTATFRSIARKIRTLNNNGDDNDSGKGIDYMEQRPAGIIYGSEIFQILHPSKVNKSSATGENEKEARNRHNLLELHVGNCISAFVMLEKLVNRFNTFFGSQLIAEMHVCISNIVAHSFFLLLWIGRNIWRQVAMITVPFLVFAAHLYRFSSVGGDLTLAAGEVARALFDSIPMGQLSTDLRFKVCTLSSKIIVSPPVISGNDFFVVNRHLVTSVVSAIATLLVVLVQFRESDSTRVFSPTRNSSGHG</sequence>
<keyword evidence="4 8" id="KW-1133">Transmembrane helix</keyword>
<evidence type="ECO:0000256" key="7">
    <source>
        <dbReference type="ARBA" id="ARBA00023224"/>
    </source>
</evidence>
<dbReference type="PANTHER" id="PTHR21143">
    <property type="entry name" value="INVERTEBRATE GUSTATORY RECEPTOR"/>
    <property type="match status" value="1"/>
</dbReference>
<feature type="transmembrane region" description="Helical" evidence="8">
    <location>
        <begin position="157"/>
        <end position="177"/>
    </location>
</feature>
<keyword evidence="2" id="KW-1003">Cell membrane</keyword>
<dbReference type="EMBL" id="LNIX01000009">
    <property type="protein sequence ID" value="OXA50090.1"/>
    <property type="molecule type" value="Genomic_DNA"/>
</dbReference>
<accession>A0A226DYF8</accession>
<feature type="transmembrane region" description="Helical" evidence="8">
    <location>
        <begin position="292"/>
        <end position="311"/>
    </location>
</feature>
<reference evidence="9 10" key="1">
    <citation type="submission" date="2015-12" db="EMBL/GenBank/DDBJ databases">
        <title>The genome of Folsomia candida.</title>
        <authorList>
            <person name="Faddeeva A."/>
            <person name="Derks M.F."/>
            <person name="Anvar Y."/>
            <person name="Smit S."/>
            <person name="Van Straalen N."/>
            <person name="Roelofs D."/>
        </authorList>
    </citation>
    <scope>NUCLEOTIDE SEQUENCE [LARGE SCALE GENOMIC DNA]</scope>
    <source>
        <strain evidence="9 10">VU population</strain>
        <tissue evidence="9">Whole body</tissue>
    </source>
</reference>
<feature type="transmembrane region" description="Helical" evidence="8">
    <location>
        <begin position="197"/>
        <end position="221"/>
    </location>
</feature>
<evidence type="ECO:0000313" key="10">
    <source>
        <dbReference type="Proteomes" id="UP000198287"/>
    </source>
</evidence>
<dbReference type="PANTHER" id="PTHR21143:SF133">
    <property type="entry name" value="GUSTATORY AND PHEROMONE RECEPTOR 32A-RELATED"/>
    <property type="match status" value="1"/>
</dbReference>
<organism evidence="9 10">
    <name type="scientific">Folsomia candida</name>
    <name type="common">Springtail</name>
    <dbReference type="NCBI Taxonomy" id="158441"/>
    <lineage>
        <taxon>Eukaryota</taxon>
        <taxon>Metazoa</taxon>
        <taxon>Ecdysozoa</taxon>
        <taxon>Arthropoda</taxon>
        <taxon>Hexapoda</taxon>
        <taxon>Collembola</taxon>
        <taxon>Entomobryomorpha</taxon>
        <taxon>Isotomoidea</taxon>
        <taxon>Isotomidae</taxon>
        <taxon>Proisotominae</taxon>
        <taxon>Folsomia</taxon>
    </lineage>
</organism>
<evidence type="ECO:0000256" key="8">
    <source>
        <dbReference type="SAM" id="Phobius"/>
    </source>
</evidence>
<feature type="transmembrane region" description="Helical" evidence="8">
    <location>
        <begin position="45"/>
        <end position="69"/>
    </location>
</feature>
<dbReference type="Proteomes" id="UP000198287">
    <property type="component" value="Unassembled WGS sequence"/>
</dbReference>
<dbReference type="GO" id="GO:0005886">
    <property type="term" value="C:plasma membrane"/>
    <property type="evidence" value="ECO:0007669"/>
    <property type="project" value="UniProtKB-SubCell"/>
</dbReference>
<name>A0A226DYF8_FOLCA</name>
<evidence type="ECO:0000256" key="3">
    <source>
        <dbReference type="ARBA" id="ARBA00022692"/>
    </source>
</evidence>
<keyword evidence="7" id="KW-0807">Transducer</keyword>
<evidence type="ECO:0000256" key="4">
    <source>
        <dbReference type="ARBA" id="ARBA00022989"/>
    </source>
</evidence>
<feature type="transmembrane region" description="Helical" evidence="8">
    <location>
        <begin position="323"/>
        <end position="345"/>
    </location>
</feature>
<dbReference type="GO" id="GO:0030425">
    <property type="term" value="C:dendrite"/>
    <property type="evidence" value="ECO:0007669"/>
    <property type="project" value="TreeGrafter"/>
</dbReference>
<dbReference type="GO" id="GO:0007635">
    <property type="term" value="P:chemosensory behavior"/>
    <property type="evidence" value="ECO:0007669"/>
    <property type="project" value="TreeGrafter"/>
</dbReference>
<dbReference type="GO" id="GO:0007165">
    <property type="term" value="P:signal transduction"/>
    <property type="evidence" value="ECO:0007669"/>
    <property type="project" value="UniProtKB-KW"/>
</dbReference>
<feature type="transmembrane region" description="Helical" evidence="8">
    <location>
        <begin position="430"/>
        <end position="448"/>
    </location>
</feature>
<protein>
    <submittedName>
        <fullName evidence="9">Putative gustatory receptor 23a, isoform B</fullName>
    </submittedName>
</protein>
<keyword evidence="6 9" id="KW-0675">Receptor</keyword>
<comment type="subcellular location">
    <subcellularLocation>
        <location evidence="1">Cell membrane</location>
        <topology evidence="1">Multi-pass membrane protein</topology>
    </subcellularLocation>
</comment>
<keyword evidence="3 8" id="KW-0812">Transmembrane</keyword>
<keyword evidence="5 8" id="KW-0472">Membrane</keyword>
<evidence type="ECO:0000256" key="1">
    <source>
        <dbReference type="ARBA" id="ARBA00004651"/>
    </source>
</evidence>
<keyword evidence="10" id="KW-1185">Reference proteome</keyword>
<gene>
    <name evidence="9" type="ORF">Fcan01_15148</name>
</gene>
<evidence type="ECO:0000313" key="9">
    <source>
        <dbReference type="EMBL" id="OXA50090.1"/>
    </source>
</evidence>
<dbReference type="GO" id="GO:0050909">
    <property type="term" value="P:sensory perception of taste"/>
    <property type="evidence" value="ECO:0007669"/>
    <property type="project" value="InterPro"/>
</dbReference>
<evidence type="ECO:0000256" key="2">
    <source>
        <dbReference type="ARBA" id="ARBA00022475"/>
    </source>
</evidence>
<dbReference type="GO" id="GO:0008049">
    <property type="term" value="P:male courtship behavior"/>
    <property type="evidence" value="ECO:0007669"/>
    <property type="project" value="TreeGrafter"/>
</dbReference>